<dbReference type="InterPro" id="IPR017871">
    <property type="entry name" value="ABC_transporter-like_CS"/>
</dbReference>
<dbReference type="CDD" id="cd03225">
    <property type="entry name" value="ABC_cobalt_CbiO_domain1"/>
    <property type="match status" value="1"/>
</dbReference>
<organism evidence="6 8">
    <name type="scientific">Treponema socranskii subsp. socranskii VPI DR56BR1116 = ATCC 35536</name>
    <dbReference type="NCBI Taxonomy" id="1125725"/>
    <lineage>
        <taxon>Bacteria</taxon>
        <taxon>Pseudomonadati</taxon>
        <taxon>Spirochaetota</taxon>
        <taxon>Spirochaetia</taxon>
        <taxon>Spirochaetales</taxon>
        <taxon>Treponemataceae</taxon>
        <taxon>Treponema</taxon>
    </lineage>
</organism>
<dbReference type="InterPro" id="IPR003593">
    <property type="entry name" value="AAA+_ATPase"/>
</dbReference>
<dbReference type="SMART" id="SM00382">
    <property type="entry name" value="AAA"/>
    <property type="match status" value="1"/>
</dbReference>
<evidence type="ECO:0000256" key="4">
    <source>
        <dbReference type="ARBA" id="ARBA00022840"/>
    </source>
</evidence>
<evidence type="ECO:0000259" key="5">
    <source>
        <dbReference type="PROSITE" id="PS50893"/>
    </source>
</evidence>
<evidence type="ECO:0000313" key="6">
    <source>
        <dbReference type="EMBL" id="ERF59830.1"/>
    </source>
</evidence>
<name>U2L1V7_TRESO</name>
<accession>U2L1V7</accession>
<keyword evidence="3" id="KW-0547">Nucleotide-binding</keyword>
<keyword evidence="2" id="KW-0813">Transport</keyword>
<dbReference type="Proteomes" id="UP000016646">
    <property type="component" value="Unassembled WGS sequence"/>
</dbReference>
<feature type="domain" description="ABC transporter" evidence="5">
    <location>
        <begin position="19"/>
        <end position="249"/>
    </location>
</feature>
<comment type="similarity">
    <text evidence="1">Belongs to the ABC transporter superfamily.</text>
</comment>
<dbReference type="InterPro" id="IPR027417">
    <property type="entry name" value="P-loop_NTPase"/>
</dbReference>
<dbReference type="PROSITE" id="PS50893">
    <property type="entry name" value="ABC_TRANSPORTER_2"/>
    <property type="match status" value="1"/>
</dbReference>
<dbReference type="GO" id="GO:0043190">
    <property type="term" value="C:ATP-binding cassette (ABC) transporter complex"/>
    <property type="evidence" value="ECO:0007669"/>
    <property type="project" value="TreeGrafter"/>
</dbReference>
<dbReference type="GO" id="GO:0016887">
    <property type="term" value="F:ATP hydrolysis activity"/>
    <property type="evidence" value="ECO:0007669"/>
    <property type="project" value="InterPro"/>
</dbReference>
<evidence type="ECO:0000256" key="2">
    <source>
        <dbReference type="ARBA" id="ARBA00022448"/>
    </source>
</evidence>
<dbReference type="EMBL" id="AVQI01000080">
    <property type="protein sequence ID" value="ERJ98507.1"/>
    <property type="molecule type" value="Genomic_DNA"/>
</dbReference>
<gene>
    <name evidence="7" type="ORF">HMPREF0860_0203</name>
    <name evidence="6" type="ORF">HMPREF1325_0521</name>
</gene>
<dbReference type="PANTHER" id="PTHR43553">
    <property type="entry name" value="HEAVY METAL TRANSPORTER"/>
    <property type="match status" value="1"/>
</dbReference>
<evidence type="ECO:0000256" key="3">
    <source>
        <dbReference type="ARBA" id="ARBA00022741"/>
    </source>
</evidence>
<reference evidence="8 9" key="1">
    <citation type="submission" date="2013-08" db="EMBL/GenBank/DDBJ databases">
        <authorList>
            <person name="Durkin A.S."/>
            <person name="Haft D.R."/>
            <person name="McCorrison J."/>
            <person name="Torralba M."/>
            <person name="Gillis M."/>
            <person name="Haft D.H."/>
            <person name="Methe B."/>
            <person name="Sutton G."/>
            <person name="Nelson K.E."/>
        </authorList>
    </citation>
    <scope>NUCLEOTIDE SEQUENCE [LARGE SCALE GENOMIC DNA]</scope>
    <source>
        <strain evidence="7 9">ATCC 35536</strain>
        <strain evidence="6 8">VPI DR56BR1116</strain>
    </source>
</reference>
<dbReference type="PATRIC" id="fig|1125725.3.peg.2202"/>
<dbReference type="InterPro" id="IPR003439">
    <property type="entry name" value="ABC_transporter-like_ATP-bd"/>
</dbReference>
<evidence type="ECO:0000256" key="1">
    <source>
        <dbReference type="ARBA" id="ARBA00005417"/>
    </source>
</evidence>
<evidence type="ECO:0000313" key="8">
    <source>
        <dbReference type="Proteomes" id="UP000016412"/>
    </source>
</evidence>
<dbReference type="SUPFAM" id="SSF52540">
    <property type="entry name" value="P-loop containing nucleoside triphosphate hydrolases"/>
    <property type="match status" value="1"/>
</dbReference>
<sequence>MTQDDSVPHAASFPNGASLSVEKVTKTFPSYEGEQRFTALSEVSFSLCEGDTALIAGANGSGKSVLMSIIASLDKADSGTVEILCGGKAAQCGLVFQEAEMQLLGETPIEDVMFGLKNIGLKKREAERKALDVLAEVGLAGKERSSARFLSGGEKRRLAVAGIIALDMPLVIFDEPYANLDYSGVRHVNALIKLLKKKGVTIIILTHELEKSLALCNRFIVLYRGKKVFDGKPAEGVAQKLEAWDIKNPLASYKGLRDLEW</sequence>
<dbReference type="OrthoDB" id="9784332at2"/>
<dbReference type="AlphaFoldDB" id="U2L1V7"/>
<dbReference type="eggNOG" id="COG1122">
    <property type="taxonomic scope" value="Bacteria"/>
</dbReference>
<dbReference type="Proteomes" id="UP000016412">
    <property type="component" value="Unassembled WGS sequence"/>
</dbReference>
<dbReference type="Gene3D" id="3.40.50.300">
    <property type="entry name" value="P-loop containing nucleotide triphosphate hydrolases"/>
    <property type="match status" value="1"/>
</dbReference>
<evidence type="ECO:0000313" key="9">
    <source>
        <dbReference type="Proteomes" id="UP000016646"/>
    </source>
</evidence>
<dbReference type="PANTHER" id="PTHR43553:SF24">
    <property type="entry name" value="ENERGY-COUPLING FACTOR TRANSPORTER ATP-BINDING PROTEIN ECFA1"/>
    <property type="match status" value="1"/>
</dbReference>
<dbReference type="GO" id="GO:0042626">
    <property type="term" value="F:ATPase-coupled transmembrane transporter activity"/>
    <property type="evidence" value="ECO:0007669"/>
    <property type="project" value="TreeGrafter"/>
</dbReference>
<dbReference type="PROSITE" id="PS00211">
    <property type="entry name" value="ABC_TRANSPORTER_1"/>
    <property type="match status" value="1"/>
</dbReference>
<dbReference type="EMBL" id="AUZJ01000056">
    <property type="protein sequence ID" value="ERF59830.1"/>
    <property type="molecule type" value="Genomic_DNA"/>
</dbReference>
<keyword evidence="4 6" id="KW-0067">ATP-binding</keyword>
<keyword evidence="9" id="KW-1185">Reference proteome</keyword>
<dbReference type="InterPro" id="IPR050095">
    <property type="entry name" value="ECF_ABC_transporter_ATP-bd"/>
</dbReference>
<dbReference type="InterPro" id="IPR015856">
    <property type="entry name" value="ABC_transpr_CbiO/EcfA_su"/>
</dbReference>
<evidence type="ECO:0000313" key="7">
    <source>
        <dbReference type="EMBL" id="ERJ98507.1"/>
    </source>
</evidence>
<dbReference type="GO" id="GO:0005524">
    <property type="term" value="F:ATP binding"/>
    <property type="evidence" value="ECO:0007669"/>
    <property type="project" value="UniProtKB-KW"/>
</dbReference>
<dbReference type="Pfam" id="PF00005">
    <property type="entry name" value="ABC_tran"/>
    <property type="match status" value="1"/>
</dbReference>
<dbReference type="STRING" id="1125725.HMPREF1325_0521"/>
<comment type="caution">
    <text evidence="6">The sequence shown here is derived from an EMBL/GenBank/DDBJ whole genome shotgun (WGS) entry which is preliminary data.</text>
</comment>
<dbReference type="RefSeq" id="WP_021331175.1">
    <property type="nucleotide sequence ID" value="NZ_AUZJ01000056.1"/>
</dbReference>
<protein>
    <submittedName>
        <fullName evidence="6">ABC transporter, ATP-binding protein</fullName>
    </submittedName>
</protein>
<proteinExistence type="inferred from homology"/>